<gene>
    <name evidence="5" type="ORF">RD792_017801</name>
</gene>
<evidence type="ECO:0000259" key="4">
    <source>
        <dbReference type="Pfam" id="PF01397"/>
    </source>
</evidence>
<dbReference type="PANTHER" id="PTHR31225">
    <property type="entry name" value="OS04G0344100 PROTEIN-RELATED"/>
    <property type="match status" value="1"/>
</dbReference>
<evidence type="ECO:0000256" key="2">
    <source>
        <dbReference type="ARBA" id="ARBA00004721"/>
    </source>
</evidence>
<keyword evidence="3" id="KW-0456">Lyase</keyword>
<dbReference type="InterPro" id="IPR008930">
    <property type="entry name" value="Terpenoid_cyclase/PrenylTrfase"/>
</dbReference>
<accession>A0ABR0DWQ7</accession>
<reference evidence="5 6" key="1">
    <citation type="journal article" date="2023" name="bioRxiv">
        <title>Genome report: Whole genome sequence and annotation of Penstemon davidsonii.</title>
        <authorList>
            <person name="Ostevik K.L."/>
            <person name="Alabady M."/>
            <person name="Zhang M."/>
            <person name="Rausher M.D."/>
        </authorList>
    </citation>
    <scope>NUCLEOTIDE SEQUENCE [LARGE SCALE GENOMIC DNA]</scope>
    <source>
        <strain evidence="5">DNT005</strain>
        <tissue evidence="5">Whole leaf</tissue>
    </source>
</reference>
<protein>
    <recommendedName>
        <fullName evidence="4">Terpene synthase N-terminal domain-containing protein</fullName>
    </recommendedName>
</protein>
<evidence type="ECO:0000313" key="5">
    <source>
        <dbReference type="EMBL" id="KAK4493316.1"/>
    </source>
</evidence>
<dbReference type="EMBL" id="JAYDYQ010000493">
    <property type="protein sequence ID" value="KAK4493316.1"/>
    <property type="molecule type" value="Genomic_DNA"/>
</dbReference>
<proteinExistence type="predicted"/>
<comment type="pathway">
    <text evidence="2">Secondary metabolite biosynthesis; terpenoid biosynthesis.</text>
</comment>
<evidence type="ECO:0000313" key="6">
    <source>
        <dbReference type="Proteomes" id="UP001291926"/>
    </source>
</evidence>
<dbReference type="SUPFAM" id="SSF48239">
    <property type="entry name" value="Terpenoid cyclases/Protein prenyltransferases"/>
    <property type="match status" value="1"/>
</dbReference>
<dbReference type="Gene3D" id="1.50.10.130">
    <property type="entry name" value="Terpene synthase, N-terminal domain"/>
    <property type="match status" value="1"/>
</dbReference>
<evidence type="ECO:0000256" key="3">
    <source>
        <dbReference type="ARBA" id="ARBA00023239"/>
    </source>
</evidence>
<name>A0ABR0DWQ7_9LAMI</name>
<dbReference type="InterPro" id="IPR036965">
    <property type="entry name" value="Terpene_synth_N_sf"/>
</dbReference>
<dbReference type="Proteomes" id="UP001291926">
    <property type="component" value="Unassembled WGS sequence"/>
</dbReference>
<dbReference type="InterPro" id="IPR050148">
    <property type="entry name" value="Terpene_synthase-like"/>
</dbReference>
<comment type="cofactor">
    <cofactor evidence="1">
        <name>Mg(2+)</name>
        <dbReference type="ChEBI" id="CHEBI:18420"/>
    </cofactor>
</comment>
<dbReference type="PANTHER" id="PTHR31225:SF221">
    <property type="entry name" value="(-)-GERMACRENE D SYNTHASE"/>
    <property type="match status" value="1"/>
</dbReference>
<dbReference type="Pfam" id="PF01397">
    <property type="entry name" value="Terpene_synth"/>
    <property type="match status" value="1"/>
</dbReference>
<sequence length="79" mass="9108">MFAATPNDAHHKLDLVDTIQRLGVGYHFEKEIDDYLKYTCNNGGKQGNDDLHIVALRFRLLRQQGYNVLSRNVSLKAYK</sequence>
<organism evidence="5 6">
    <name type="scientific">Penstemon davidsonii</name>
    <dbReference type="NCBI Taxonomy" id="160366"/>
    <lineage>
        <taxon>Eukaryota</taxon>
        <taxon>Viridiplantae</taxon>
        <taxon>Streptophyta</taxon>
        <taxon>Embryophyta</taxon>
        <taxon>Tracheophyta</taxon>
        <taxon>Spermatophyta</taxon>
        <taxon>Magnoliopsida</taxon>
        <taxon>eudicotyledons</taxon>
        <taxon>Gunneridae</taxon>
        <taxon>Pentapetalae</taxon>
        <taxon>asterids</taxon>
        <taxon>lamiids</taxon>
        <taxon>Lamiales</taxon>
        <taxon>Plantaginaceae</taxon>
        <taxon>Cheloneae</taxon>
        <taxon>Penstemon</taxon>
    </lineage>
</organism>
<feature type="domain" description="Terpene synthase N-terminal" evidence="4">
    <location>
        <begin position="5"/>
        <end position="70"/>
    </location>
</feature>
<evidence type="ECO:0000256" key="1">
    <source>
        <dbReference type="ARBA" id="ARBA00001946"/>
    </source>
</evidence>
<comment type="caution">
    <text evidence="5">The sequence shown here is derived from an EMBL/GenBank/DDBJ whole genome shotgun (WGS) entry which is preliminary data.</text>
</comment>
<dbReference type="InterPro" id="IPR001906">
    <property type="entry name" value="Terpene_synth_N"/>
</dbReference>
<keyword evidence="6" id="KW-1185">Reference proteome</keyword>